<dbReference type="Proteomes" id="UP000799302">
    <property type="component" value="Unassembled WGS sequence"/>
</dbReference>
<dbReference type="OrthoDB" id="3825042at2759"/>
<feature type="compositionally biased region" description="Low complexity" evidence="1">
    <location>
        <begin position="32"/>
        <end position="43"/>
    </location>
</feature>
<keyword evidence="3" id="KW-1185">Reference proteome</keyword>
<feature type="compositionally biased region" description="Pro residues" evidence="1">
    <location>
        <begin position="44"/>
        <end position="58"/>
    </location>
</feature>
<proteinExistence type="predicted"/>
<organism evidence="2 3">
    <name type="scientific">Microthyrium microscopicum</name>
    <dbReference type="NCBI Taxonomy" id="703497"/>
    <lineage>
        <taxon>Eukaryota</taxon>
        <taxon>Fungi</taxon>
        <taxon>Dikarya</taxon>
        <taxon>Ascomycota</taxon>
        <taxon>Pezizomycotina</taxon>
        <taxon>Dothideomycetes</taxon>
        <taxon>Dothideomycetes incertae sedis</taxon>
        <taxon>Microthyriales</taxon>
        <taxon>Microthyriaceae</taxon>
        <taxon>Microthyrium</taxon>
    </lineage>
</organism>
<gene>
    <name evidence="2" type="ORF">BT63DRAFT_455678</name>
</gene>
<evidence type="ECO:0000313" key="3">
    <source>
        <dbReference type="Proteomes" id="UP000799302"/>
    </source>
</evidence>
<name>A0A6A6UC30_9PEZI</name>
<dbReference type="AlphaFoldDB" id="A0A6A6UC30"/>
<protein>
    <submittedName>
        <fullName evidence="2">Uncharacterized protein</fullName>
    </submittedName>
</protein>
<evidence type="ECO:0000313" key="2">
    <source>
        <dbReference type="EMBL" id="KAF2669692.1"/>
    </source>
</evidence>
<evidence type="ECO:0000256" key="1">
    <source>
        <dbReference type="SAM" id="MobiDB-lite"/>
    </source>
</evidence>
<feature type="region of interest" description="Disordered" evidence="1">
    <location>
        <begin position="31"/>
        <end position="66"/>
    </location>
</feature>
<dbReference type="EMBL" id="MU004235">
    <property type="protein sequence ID" value="KAF2669692.1"/>
    <property type="molecule type" value="Genomic_DNA"/>
</dbReference>
<accession>A0A6A6UC30</accession>
<sequence>MALLLRRISSTPVLASSAPYRTFSSARILFAQQTPPSSQSTSSPPTPGRGLPPTPPVAPRAKTQPKSPLTVWPILVILVGGAFAFRQLVQERAGKGSTPPPSTIHP</sequence>
<reference evidence="2" key="1">
    <citation type="journal article" date="2020" name="Stud. Mycol.">
        <title>101 Dothideomycetes genomes: a test case for predicting lifestyles and emergence of pathogens.</title>
        <authorList>
            <person name="Haridas S."/>
            <person name="Albert R."/>
            <person name="Binder M."/>
            <person name="Bloem J."/>
            <person name="Labutti K."/>
            <person name="Salamov A."/>
            <person name="Andreopoulos B."/>
            <person name="Baker S."/>
            <person name="Barry K."/>
            <person name="Bills G."/>
            <person name="Bluhm B."/>
            <person name="Cannon C."/>
            <person name="Castanera R."/>
            <person name="Culley D."/>
            <person name="Daum C."/>
            <person name="Ezra D."/>
            <person name="Gonzalez J."/>
            <person name="Henrissat B."/>
            <person name="Kuo A."/>
            <person name="Liang C."/>
            <person name="Lipzen A."/>
            <person name="Lutzoni F."/>
            <person name="Magnuson J."/>
            <person name="Mondo S."/>
            <person name="Nolan M."/>
            <person name="Ohm R."/>
            <person name="Pangilinan J."/>
            <person name="Park H.-J."/>
            <person name="Ramirez L."/>
            <person name="Alfaro M."/>
            <person name="Sun H."/>
            <person name="Tritt A."/>
            <person name="Yoshinaga Y."/>
            <person name="Zwiers L.-H."/>
            <person name="Turgeon B."/>
            <person name="Goodwin S."/>
            <person name="Spatafora J."/>
            <person name="Crous P."/>
            <person name="Grigoriev I."/>
        </authorList>
    </citation>
    <scope>NUCLEOTIDE SEQUENCE</scope>
    <source>
        <strain evidence="2">CBS 115976</strain>
    </source>
</reference>